<comment type="caution">
    <text evidence="2">The sequence shown here is derived from an EMBL/GenBank/DDBJ whole genome shotgun (WGS) entry which is preliminary data.</text>
</comment>
<dbReference type="NCBIfam" id="TIGR02046">
    <property type="entry name" value="sdhC_b558_fam"/>
    <property type="match status" value="1"/>
</dbReference>
<dbReference type="RefSeq" id="WP_009597483.1">
    <property type="nucleotide sequence ID" value="NZ_AP025581.1"/>
</dbReference>
<dbReference type="Gene3D" id="1.20.1300.10">
    <property type="entry name" value="Fumarate reductase/succinate dehydrogenase, transmembrane subunit"/>
    <property type="match status" value="1"/>
</dbReference>
<evidence type="ECO:0000313" key="6">
    <source>
        <dbReference type="Proteomes" id="UP001055105"/>
    </source>
</evidence>
<evidence type="ECO:0000313" key="5">
    <source>
        <dbReference type="Proteomes" id="UP000324870"/>
    </source>
</evidence>
<feature type="transmembrane region" description="Helical" evidence="1">
    <location>
        <begin position="202"/>
        <end position="223"/>
    </location>
</feature>
<gene>
    <name evidence="2" type="ORF">CE91St16_06150</name>
    <name evidence="3" type="ORF">F2A26_00795</name>
    <name evidence="4" type="ORF">RVH17_09145</name>
</gene>
<name>A0A5B5VV00_9BACT</name>
<keyword evidence="1" id="KW-0812">Transmembrane</keyword>
<dbReference type="Proteomes" id="UP001055105">
    <property type="component" value="Unassembled WGS sequence"/>
</dbReference>
<dbReference type="AlphaFoldDB" id="A0A5B5VV00"/>
<keyword evidence="1" id="KW-1133">Transmembrane helix</keyword>
<evidence type="ECO:0000313" key="3">
    <source>
        <dbReference type="EMBL" id="KAA3160862.1"/>
    </source>
</evidence>
<dbReference type="InterPro" id="IPR011138">
    <property type="entry name" value="Cytochrome_b-558"/>
</dbReference>
<evidence type="ECO:0000313" key="4">
    <source>
        <dbReference type="EMBL" id="MDU0260275.1"/>
    </source>
</evidence>
<dbReference type="OMA" id="LHFYDFW"/>
<accession>A0A5B5VV00</accession>
<dbReference type="SUPFAM" id="SSF81343">
    <property type="entry name" value="Fumarate reductase respiratory complex transmembrane subunits"/>
    <property type="match status" value="1"/>
</dbReference>
<evidence type="ECO:0000313" key="2">
    <source>
        <dbReference type="EMBL" id="GKI17707.1"/>
    </source>
</evidence>
<feature type="transmembrane region" description="Helical" evidence="1">
    <location>
        <begin position="160"/>
        <end position="182"/>
    </location>
</feature>
<dbReference type="CDD" id="cd03498">
    <property type="entry name" value="SQR_TypeB_2_TM"/>
    <property type="match status" value="1"/>
</dbReference>
<reference evidence="3 5" key="1">
    <citation type="journal article" date="2019" name="Nat. Med.">
        <title>A library of human gut bacterial isolates paired with longitudinal multiomics data enables mechanistic microbiome research.</title>
        <authorList>
            <person name="Poyet M."/>
            <person name="Groussin M."/>
            <person name="Gibbons S.M."/>
            <person name="Avila-Pacheco J."/>
            <person name="Jiang X."/>
            <person name="Kearney S.M."/>
            <person name="Perrotta A.R."/>
            <person name="Berdy B."/>
            <person name="Zhao S."/>
            <person name="Lieberman T.D."/>
            <person name="Swanson P.K."/>
            <person name="Smith M."/>
            <person name="Roesemann S."/>
            <person name="Alexander J.E."/>
            <person name="Rich S.A."/>
            <person name="Livny J."/>
            <person name="Vlamakis H."/>
            <person name="Clish C."/>
            <person name="Bullock K."/>
            <person name="Deik A."/>
            <person name="Scott J."/>
            <person name="Pierce K.A."/>
            <person name="Xavier R.J."/>
            <person name="Alm E.J."/>
        </authorList>
    </citation>
    <scope>NUCLEOTIDE SEQUENCE [LARGE SCALE GENOMIC DNA]</scope>
    <source>
        <strain evidence="3 5">BIOML-A1</strain>
    </source>
</reference>
<protein>
    <submittedName>
        <fullName evidence="2 3">Fumarate reductase</fullName>
    </submittedName>
</protein>
<feature type="transmembrane region" description="Helical" evidence="1">
    <location>
        <begin position="53"/>
        <end position="80"/>
    </location>
</feature>
<dbReference type="GO" id="GO:0016020">
    <property type="term" value="C:membrane"/>
    <property type="evidence" value="ECO:0007669"/>
    <property type="project" value="InterPro"/>
</dbReference>
<dbReference type="Proteomes" id="UP001181347">
    <property type="component" value="Unassembled WGS sequence"/>
</dbReference>
<dbReference type="InterPro" id="IPR034804">
    <property type="entry name" value="SQR/QFR_C/D"/>
</dbReference>
<dbReference type="EMBL" id="BQOL01000001">
    <property type="protein sequence ID" value="GKI17707.1"/>
    <property type="molecule type" value="Genomic_DNA"/>
</dbReference>
<dbReference type="EMBL" id="JAWDES010000005">
    <property type="protein sequence ID" value="MDU0260275.1"/>
    <property type="molecule type" value="Genomic_DNA"/>
</dbReference>
<organism evidence="2 6">
    <name type="scientific">Alistipes finegoldii</name>
    <dbReference type="NCBI Taxonomy" id="214856"/>
    <lineage>
        <taxon>Bacteria</taxon>
        <taxon>Pseudomonadati</taxon>
        <taxon>Bacteroidota</taxon>
        <taxon>Bacteroidia</taxon>
        <taxon>Bacteroidales</taxon>
        <taxon>Rikenellaceae</taxon>
        <taxon>Alistipes</taxon>
    </lineage>
</organism>
<evidence type="ECO:0000256" key="1">
    <source>
        <dbReference type="SAM" id="Phobius"/>
    </source>
</evidence>
<sequence length="234" mass="25774">MSCFLSNSSLGKKLVMSVTGCFLVLFILFHMSMNIVAIISPEAYNMICALLGANWYALAGTAVLAAGVVVHFIYAVILTMENLKARGSQRYAVTVVEPGVSWASKNMLVLGFIILGGLALHLFNFWAKMQLVEVLGGHENSLGLHPADGASLIAYTFSQWYYVVIYLVWFFALWFHLTHGVWSMFQTVGWANDTWYPRLKCIANIVATVIFLGFAAVVVIYFIKSVCPCCAGAC</sequence>
<dbReference type="Proteomes" id="UP000324870">
    <property type="component" value="Unassembled WGS sequence"/>
</dbReference>
<keyword evidence="1" id="KW-0472">Membrane</keyword>
<reference evidence="2" key="2">
    <citation type="submission" date="2022-01" db="EMBL/GenBank/DDBJ databases">
        <title>Novel bile acid biosynthetic pathways are enriched in the microbiome of centenarians.</title>
        <authorList>
            <person name="Sato Y."/>
            <person name="Atarashi K."/>
            <person name="Plichta R.D."/>
            <person name="Arai Y."/>
            <person name="Sasajima S."/>
            <person name="Kearney M.S."/>
            <person name="Suda W."/>
            <person name="Takeshita K."/>
            <person name="Sasaki T."/>
            <person name="Okamoto S."/>
            <person name="Skelly N.A."/>
            <person name="Okamura Y."/>
            <person name="Vlamakis H."/>
            <person name="Li Y."/>
            <person name="Tanoue T."/>
            <person name="Takei H."/>
            <person name="Nittono H."/>
            <person name="Narushima S."/>
            <person name="Irie J."/>
            <person name="Itoh H."/>
            <person name="Moriya K."/>
            <person name="Sugiura Y."/>
            <person name="Suematsu M."/>
            <person name="Moritoki N."/>
            <person name="Shibata S."/>
            <person name="Littman R.D."/>
            <person name="Fischbach A.M."/>
            <person name="Uwamino Y."/>
            <person name="Inoue T."/>
            <person name="Honda A."/>
            <person name="Hattori M."/>
            <person name="Murai T."/>
            <person name="Xavier J.R."/>
            <person name="Hirose N."/>
            <person name="Honda K."/>
        </authorList>
    </citation>
    <scope>NUCLEOTIDE SEQUENCE</scope>
    <source>
        <strain evidence="2">CE91-St16</strain>
    </source>
</reference>
<keyword evidence="5" id="KW-1185">Reference proteome</keyword>
<dbReference type="EMBL" id="VVND01000001">
    <property type="protein sequence ID" value="KAA3160862.1"/>
    <property type="molecule type" value="Genomic_DNA"/>
</dbReference>
<reference evidence="4" key="3">
    <citation type="submission" date="2023-10" db="EMBL/GenBank/DDBJ databases">
        <title>Genome Sequence of the Bacteria from From Gut Wall in Crohn's Disease.</title>
        <authorList>
            <person name="Rodriguez-Palacios A."/>
        </authorList>
    </citation>
    <scope>NUCLEOTIDE SEQUENCE</scope>
    <source>
        <strain evidence="4">CavFT-hAR58</strain>
    </source>
</reference>
<feature type="transmembrane region" description="Helical" evidence="1">
    <location>
        <begin position="107"/>
        <end position="127"/>
    </location>
</feature>
<proteinExistence type="predicted"/>